<feature type="region of interest" description="Disordered" evidence="1">
    <location>
        <begin position="1"/>
        <end position="33"/>
    </location>
</feature>
<accession>V2XC68</accession>
<protein>
    <recommendedName>
        <fullName evidence="2">N-acetyltransferase domain-containing protein</fullName>
    </recommendedName>
</protein>
<dbReference type="GO" id="GO:0016747">
    <property type="term" value="F:acyltransferase activity, transferring groups other than amino-acyl groups"/>
    <property type="evidence" value="ECO:0007669"/>
    <property type="project" value="InterPro"/>
</dbReference>
<dbReference type="EMBL" id="AWSO01000441">
    <property type="protein sequence ID" value="ESK90426.1"/>
    <property type="molecule type" value="Genomic_DNA"/>
</dbReference>
<gene>
    <name evidence="3" type="ORF">Moror_13656</name>
</gene>
<evidence type="ECO:0000313" key="3">
    <source>
        <dbReference type="EMBL" id="ESK90426.1"/>
    </source>
</evidence>
<feature type="domain" description="N-acetyltransferase" evidence="2">
    <location>
        <begin position="193"/>
        <end position="246"/>
    </location>
</feature>
<evidence type="ECO:0000256" key="1">
    <source>
        <dbReference type="SAM" id="MobiDB-lite"/>
    </source>
</evidence>
<dbReference type="InterPro" id="IPR000182">
    <property type="entry name" value="GNAT_dom"/>
</dbReference>
<reference evidence="3 4" key="1">
    <citation type="journal article" date="2014" name="BMC Genomics">
        <title>Genome and secretome analysis of the hemibiotrophic fungal pathogen, Moniliophthora roreri, which causes frosty pod rot disease of cacao: mechanisms of the biotrophic and necrotrophic phases.</title>
        <authorList>
            <person name="Meinhardt L.W."/>
            <person name="Costa G.G.L."/>
            <person name="Thomazella D.P.T."/>
            <person name="Teixeira P.J.P.L."/>
            <person name="Carazzolle M.F."/>
            <person name="Schuster S.C."/>
            <person name="Carlson J.E."/>
            <person name="Guiltinan M.J."/>
            <person name="Mieczkowski P."/>
            <person name="Farmer A."/>
            <person name="Ramaraj T."/>
            <person name="Crozier J."/>
            <person name="Davis R.E."/>
            <person name="Shao J."/>
            <person name="Melnick R.L."/>
            <person name="Pereira G.A.G."/>
            <person name="Bailey B.A."/>
        </authorList>
    </citation>
    <scope>NUCLEOTIDE SEQUENCE [LARGE SCALE GENOMIC DNA]</scope>
    <source>
        <strain evidence="3 4">MCA 2997</strain>
    </source>
</reference>
<proteinExistence type="predicted"/>
<sequence>MQRSRLTTWGDGVTGDESEALKADQGYSEQQGERMPLTYQSRRYLDETGVVAPDGWPKASFRGASTMSITVHQVLNLTELELEHATSIHVRAYAMKDPAIKMMLGGNWSLAADLGRAMIRAVLLAGEVYAVKNEENEIVSFGLWTRPGATTFSTEEQKALGFNAFFEKLSPAAKHWWMHTYPKTIARYGDPMFTKEEVSKRWWCSNLVTDPDYQGRGYATAIVQHGLKKAMEADGFIGLIATSPVNLRRYLAMGLRKRGDFLVPSPAVGDPDLKVHVLSKEM</sequence>
<evidence type="ECO:0000313" key="4">
    <source>
        <dbReference type="Proteomes" id="UP000017559"/>
    </source>
</evidence>
<dbReference type="SUPFAM" id="SSF55729">
    <property type="entry name" value="Acyl-CoA N-acyltransferases (Nat)"/>
    <property type="match status" value="1"/>
</dbReference>
<dbReference type="PANTHER" id="PTHR42791">
    <property type="entry name" value="GNAT FAMILY ACETYLTRANSFERASE"/>
    <property type="match status" value="1"/>
</dbReference>
<organism evidence="3 4">
    <name type="scientific">Moniliophthora roreri (strain MCA 2997)</name>
    <name type="common">Cocoa frosty pod rot fungus</name>
    <name type="synonym">Crinipellis roreri</name>
    <dbReference type="NCBI Taxonomy" id="1381753"/>
    <lineage>
        <taxon>Eukaryota</taxon>
        <taxon>Fungi</taxon>
        <taxon>Dikarya</taxon>
        <taxon>Basidiomycota</taxon>
        <taxon>Agaricomycotina</taxon>
        <taxon>Agaricomycetes</taxon>
        <taxon>Agaricomycetidae</taxon>
        <taxon>Agaricales</taxon>
        <taxon>Marasmiineae</taxon>
        <taxon>Marasmiaceae</taxon>
        <taxon>Moniliophthora</taxon>
    </lineage>
</organism>
<evidence type="ECO:0000259" key="2">
    <source>
        <dbReference type="Pfam" id="PF00583"/>
    </source>
</evidence>
<name>V2XC68_MONRO</name>
<dbReference type="Pfam" id="PF00583">
    <property type="entry name" value="Acetyltransf_1"/>
    <property type="match status" value="1"/>
</dbReference>
<dbReference type="STRING" id="1381753.V2XC68"/>
<dbReference type="InterPro" id="IPR052523">
    <property type="entry name" value="Trichothecene_AcTrans"/>
</dbReference>
<dbReference type="Proteomes" id="UP000017559">
    <property type="component" value="Unassembled WGS sequence"/>
</dbReference>
<dbReference type="InterPro" id="IPR016181">
    <property type="entry name" value="Acyl_CoA_acyltransferase"/>
</dbReference>
<dbReference type="KEGG" id="mrr:Moror_13656"/>
<comment type="caution">
    <text evidence="3">The sequence shown here is derived from an EMBL/GenBank/DDBJ whole genome shotgun (WGS) entry which is preliminary data.</text>
</comment>
<dbReference type="CDD" id="cd04301">
    <property type="entry name" value="NAT_SF"/>
    <property type="match status" value="1"/>
</dbReference>
<dbReference type="PANTHER" id="PTHR42791:SF1">
    <property type="entry name" value="N-ACETYLTRANSFERASE DOMAIN-CONTAINING PROTEIN"/>
    <property type="match status" value="1"/>
</dbReference>
<dbReference type="HOGENOM" id="CLU_086106_1_0_1"/>
<keyword evidence="4" id="KW-1185">Reference proteome</keyword>
<dbReference type="Gene3D" id="3.40.630.30">
    <property type="match status" value="1"/>
</dbReference>
<dbReference type="OrthoDB" id="61113at2759"/>
<dbReference type="AlphaFoldDB" id="V2XC68"/>